<dbReference type="SUPFAM" id="SSF48371">
    <property type="entry name" value="ARM repeat"/>
    <property type="match status" value="1"/>
</dbReference>
<dbReference type="InterPro" id="IPR036028">
    <property type="entry name" value="SH3-like_dom_sf"/>
</dbReference>
<dbReference type="InterPro" id="IPR035514">
    <property type="entry name" value="SPIN90_SH3"/>
</dbReference>
<dbReference type="Proteomes" id="UP000838412">
    <property type="component" value="Chromosome 5"/>
</dbReference>
<dbReference type="Pfam" id="PF09431">
    <property type="entry name" value="SPIN90_LRD"/>
    <property type="match status" value="1"/>
</dbReference>
<evidence type="ECO:0000259" key="4">
    <source>
        <dbReference type="PROSITE" id="PS50002"/>
    </source>
</evidence>
<reference evidence="5" key="1">
    <citation type="submission" date="2022-01" db="EMBL/GenBank/DDBJ databases">
        <authorList>
            <person name="Braso-Vives M."/>
        </authorList>
    </citation>
    <scope>NUCLEOTIDE SEQUENCE</scope>
</reference>
<evidence type="ECO:0000256" key="1">
    <source>
        <dbReference type="ARBA" id="ARBA00022443"/>
    </source>
</evidence>
<evidence type="ECO:0000256" key="2">
    <source>
        <dbReference type="PROSITE-ProRule" id="PRU00192"/>
    </source>
</evidence>
<dbReference type="CDD" id="cd11849">
    <property type="entry name" value="SH3_SPIN90"/>
    <property type="match status" value="1"/>
</dbReference>
<dbReference type="PROSITE" id="PS50002">
    <property type="entry name" value="SH3"/>
    <property type="match status" value="1"/>
</dbReference>
<dbReference type="GO" id="GO:0071933">
    <property type="term" value="F:Arp2/3 complex binding"/>
    <property type="evidence" value="ECO:0007669"/>
    <property type="project" value="TreeGrafter"/>
</dbReference>
<dbReference type="OrthoDB" id="445362at2759"/>
<dbReference type="AlphaFoldDB" id="A0A8K0A0Z8"/>
<evidence type="ECO:0000313" key="6">
    <source>
        <dbReference type="Proteomes" id="UP000838412"/>
    </source>
</evidence>
<dbReference type="GO" id="GO:0006897">
    <property type="term" value="P:endocytosis"/>
    <property type="evidence" value="ECO:0007669"/>
    <property type="project" value="TreeGrafter"/>
</dbReference>
<name>A0A8K0A0Z8_BRALA</name>
<proteinExistence type="predicted"/>
<dbReference type="PANTHER" id="PTHR13357">
    <property type="entry name" value="SH3 ADAPTER PROTEIN SPIN90 NCK INTERACTING PROTEIN WITH SH3 DOMAIN"/>
    <property type="match status" value="1"/>
</dbReference>
<dbReference type="InterPro" id="IPR030125">
    <property type="entry name" value="SPIN90/Ldb17"/>
</dbReference>
<accession>A0A8K0A0Z8</accession>
<keyword evidence="6" id="KW-1185">Reference proteome</keyword>
<evidence type="ECO:0000313" key="5">
    <source>
        <dbReference type="EMBL" id="CAH1265549.1"/>
    </source>
</evidence>
<feature type="region of interest" description="Disordered" evidence="3">
    <location>
        <begin position="195"/>
        <end position="220"/>
    </location>
</feature>
<feature type="region of interest" description="Disordered" evidence="3">
    <location>
        <begin position="104"/>
        <end position="170"/>
    </location>
</feature>
<dbReference type="Gene3D" id="2.30.30.40">
    <property type="entry name" value="SH3 Domains"/>
    <property type="match status" value="1"/>
</dbReference>
<gene>
    <name evidence="5" type="primary">NCKIPSD</name>
    <name evidence="5" type="ORF">BLAG_LOCUS19493</name>
</gene>
<dbReference type="InterPro" id="IPR018556">
    <property type="entry name" value="SPIN90/Ldb17_LRD"/>
</dbReference>
<dbReference type="PANTHER" id="PTHR13357:SF1">
    <property type="entry name" value="NCK-INTERACTING PROTEIN WITH SH3 DOMAIN"/>
    <property type="match status" value="1"/>
</dbReference>
<protein>
    <submittedName>
        <fullName evidence="5">NCKIPSD protein</fullName>
    </submittedName>
</protein>
<dbReference type="SUPFAM" id="SSF50044">
    <property type="entry name" value="SH3-domain"/>
    <property type="match status" value="1"/>
</dbReference>
<keyword evidence="1 2" id="KW-0728">SH3 domain</keyword>
<feature type="compositionally biased region" description="Basic and acidic residues" evidence="3">
    <location>
        <begin position="210"/>
        <end position="220"/>
    </location>
</feature>
<feature type="domain" description="SH3" evidence="4">
    <location>
        <begin position="1"/>
        <end position="57"/>
    </location>
</feature>
<organism evidence="5 6">
    <name type="scientific">Branchiostoma lanceolatum</name>
    <name type="common">Common lancelet</name>
    <name type="synonym">Amphioxus lanceolatum</name>
    <dbReference type="NCBI Taxonomy" id="7740"/>
    <lineage>
        <taxon>Eukaryota</taxon>
        <taxon>Metazoa</taxon>
        <taxon>Chordata</taxon>
        <taxon>Cephalochordata</taxon>
        <taxon>Leptocardii</taxon>
        <taxon>Amphioxiformes</taxon>
        <taxon>Branchiostomatidae</taxon>
        <taxon>Branchiostoma</taxon>
    </lineage>
</organism>
<feature type="compositionally biased region" description="Polar residues" evidence="3">
    <location>
        <begin position="195"/>
        <end position="209"/>
    </location>
</feature>
<dbReference type="Pfam" id="PF00018">
    <property type="entry name" value="SH3_1"/>
    <property type="match status" value="1"/>
</dbReference>
<dbReference type="SMART" id="SM00326">
    <property type="entry name" value="SH3"/>
    <property type="match status" value="1"/>
</dbReference>
<dbReference type="InterPro" id="IPR001452">
    <property type="entry name" value="SH3_domain"/>
</dbReference>
<sequence>MYRALYDFKAGDASALSFRVGQTFTLLNRSDAHWWEVTDDTGRVGYVPYNYMEKDESAECGDIILSIDRGIEQVHMAAMNNGGTYTAQHREVLQKLIAHRKATVDKQSQDYLHQPSVGIPSQPARPAPQAPVSRVPDSPTRRRSTKSHRAPQAPNQVPAPPQRSAFSEPCMQASDTSGIERMAHMQKFEIYQDTSAKVATTDSSSQTEPLNDKRSEETHIPENIGSELVELVRVKTDVSFHKSRIAVSSILNHIKDKVPDLERAMEDILRQVNSSKLHTAKSGDGTQDSERLEVIFSEMSSVKDDSQQRSWHLYEDQSIILEYLEELMSILENAMPAVCRKAVQQDNYEVLHHMVQYYQMEHRLPIRLALLQVFAGLCGLEREVISSLVCSILPMELARDMQDSVEALQKLQYSALLLTMLFSTGEALPVHHYEHLSEEFLSFLLSHVEEPPEEDVHEQVPDLFLNLILAFNLHFSDPKDNLVMKAIASSSNVRAFSEKIMLLVNRGDDPVHMFDHEPRPPNSLLKFLADVFSSEVTSGIFYTNDMMVLIDIIVRQVSDLPPGDEIRTEHLSLFHSIVKNTSYRDHRHRRGDLQQCFLAIQREEEKEGEADKFIISQIWADFPDVFSRSDLV</sequence>
<dbReference type="InterPro" id="IPR016024">
    <property type="entry name" value="ARM-type_fold"/>
</dbReference>
<evidence type="ECO:0000256" key="3">
    <source>
        <dbReference type="SAM" id="MobiDB-lite"/>
    </source>
</evidence>
<dbReference type="EMBL" id="OV696690">
    <property type="protein sequence ID" value="CAH1265549.1"/>
    <property type="molecule type" value="Genomic_DNA"/>
</dbReference>